<keyword evidence="9" id="KW-1185">Reference proteome</keyword>
<feature type="transmembrane region" description="Helical" evidence="7">
    <location>
        <begin position="447"/>
        <end position="470"/>
    </location>
</feature>
<keyword evidence="2 8" id="KW-0808">Transferase</keyword>
<dbReference type="AlphaFoldDB" id="F4Q2Y1"/>
<proteinExistence type="predicted"/>
<feature type="transmembrane region" description="Helical" evidence="7">
    <location>
        <begin position="110"/>
        <end position="126"/>
    </location>
</feature>
<feature type="transmembrane region" description="Helical" evidence="7">
    <location>
        <begin position="400"/>
        <end position="419"/>
    </location>
</feature>
<dbReference type="GO" id="GO:0016020">
    <property type="term" value="C:membrane"/>
    <property type="evidence" value="ECO:0007669"/>
    <property type="project" value="UniProtKB-SubCell"/>
</dbReference>
<dbReference type="Proteomes" id="UP000007797">
    <property type="component" value="Unassembled WGS sequence"/>
</dbReference>
<organism evidence="8 9">
    <name type="scientific">Cavenderia fasciculata</name>
    <name type="common">Slime mold</name>
    <name type="synonym">Dictyostelium fasciculatum</name>
    <dbReference type="NCBI Taxonomy" id="261658"/>
    <lineage>
        <taxon>Eukaryota</taxon>
        <taxon>Amoebozoa</taxon>
        <taxon>Evosea</taxon>
        <taxon>Eumycetozoa</taxon>
        <taxon>Dictyostelia</taxon>
        <taxon>Acytosteliales</taxon>
        <taxon>Cavenderiaceae</taxon>
        <taxon>Cavenderia</taxon>
    </lineage>
</organism>
<keyword evidence="3 7" id="KW-0812">Transmembrane</keyword>
<dbReference type="GO" id="GO:0016746">
    <property type="term" value="F:acyltransferase activity"/>
    <property type="evidence" value="ECO:0007669"/>
    <property type="project" value="UniProtKB-KW"/>
</dbReference>
<keyword evidence="5 7" id="KW-0472">Membrane</keyword>
<sequence length="520" mass="60033">MIKLDFFIKKGNTRFPNGLLKEERQLLCFMFYIFIIETSLSSTNIMSDIDSYLGGFGFPIDQVKFLICVVASYPLATLYKRLPNSTLKHIMSVFLGILYCHWSLGEWSWIHSFISSLVVYLIVSFLPRRNSHLIAFTFSMIYLSVSHWYRMYTDYMGWKMDYTSPQMVLTLKLTSFAWNYYDGQRASNELTPDQAKKAIKTLPSLLEFFGFVYFFPTFLAGPTIEISDYLKFTSLEMFTDKRLNGLLPKTGTAALKTFLTSLLMFPGVILSGMYPASYFVTTQFAMEPIWLQLIRVHAHIALTRFKYYFGWYISEGSAILTGIGYNGFDKNDNIRFDRITNVNPVKVELASNIRDVSTYWNIGTSDWLKNYVYLRLTPVGSKPKFSATLLTYVTSAFWHGFYPGYYIFFFCTTFLTEVAKDIRRKIRPYFVKGTGAEEKAIQPQKKIYDIVGTIVTAWWLNLFGASFILLSLEPTLVLWSNFNYIPVIMLFAAFIFLRFVLPAPRPSKPTTSTAGEKKTQ</sequence>
<evidence type="ECO:0000256" key="1">
    <source>
        <dbReference type="ARBA" id="ARBA00004141"/>
    </source>
</evidence>
<dbReference type="RefSeq" id="XP_004356029.1">
    <property type="nucleotide sequence ID" value="XM_004355976.1"/>
</dbReference>
<gene>
    <name evidence="8" type="ORF">DFA_08541</name>
</gene>
<dbReference type="OrthoDB" id="286734at2759"/>
<keyword evidence="6" id="KW-0012">Acyltransferase</keyword>
<dbReference type="PANTHER" id="PTHR13906">
    <property type="entry name" value="PORCUPINE"/>
    <property type="match status" value="1"/>
</dbReference>
<reference evidence="9" key="1">
    <citation type="journal article" date="2011" name="Genome Res.">
        <title>Phylogeny-wide analysis of social amoeba genomes highlights ancient origins for complex intercellular communication.</title>
        <authorList>
            <person name="Heidel A.J."/>
            <person name="Lawal H.M."/>
            <person name="Felder M."/>
            <person name="Schilde C."/>
            <person name="Helps N.R."/>
            <person name="Tunggal B."/>
            <person name="Rivero F."/>
            <person name="John U."/>
            <person name="Schleicher M."/>
            <person name="Eichinger L."/>
            <person name="Platzer M."/>
            <person name="Noegel A.A."/>
            <person name="Schaap P."/>
            <person name="Gloeckner G."/>
        </authorList>
    </citation>
    <scope>NUCLEOTIDE SEQUENCE [LARGE SCALE GENOMIC DNA]</scope>
    <source>
        <strain evidence="9">SH3</strain>
    </source>
</reference>
<dbReference type="STRING" id="1054147.F4Q2Y1"/>
<feature type="transmembrane region" description="Helical" evidence="7">
    <location>
        <begin position="133"/>
        <end position="152"/>
    </location>
</feature>
<evidence type="ECO:0000256" key="2">
    <source>
        <dbReference type="ARBA" id="ARBA00022679"/>
    </source>
</evidence>
<feature type="transmembrane region" description="Helical" evidence="7">
    <location>
        <begin position="211"/>
        <end position="232"/>
    </location>
</feature>
<dbReference type="InterPro" id="IPR049941">
    <property type="entry name" value="LPLAT_7/PORCN-like"/>
</dbReference>
<evidence type="ECO:0000256" key="3">
    <source>
        <dbReference type="ARBA" id="ARBA00022692"/>
    </source>
</evidence>
<evidence type="ECO:0000256" key="6">
    <source>
        <dbReference type="ARBA" id="ARBA00023315"/>
    </source>
</evidence>
<evidence type="ECO:0000313" key="8">
    <source>
        <dbReference type="EMBL" id="EGG17545.1"/>
    </source>
</evidence>
<dbReference type="GO" id="GO:0030258">
    <property type="term" value="P:lipid modification"/>
    <property type="evidence" value="ECO:0007669"/>
    <property type="project" value="TreeGrafter"/>
</dbReference>
<comment type="subcellular location">
    <subcellularLocation>
        <location evidence="1">Membrane</location>
        <topology evidence="1">Multi-pass membrane protein</topology>
    </subcellularLocation>
</comment>
<accession>F4Q2Y1</accession>
<evidence type="ECO:0000313" key="9">
    <source>
        <dbReference type="Proteomes" id="UP000007797"/>
    </source>
</evidence>
<feature type="transmembrane region" description="Helical" evidence="7">
    <location>
        <begin position="253"/>
        <end position="274"/>
    </location>
</feature>
<dbReference type="InterPro" id="IPR004299">
    <property type="entry name" value="MBOAT_fam"/>
</dbReference>
<feature type="transmembrane region" description="Helical" evidence="7">
    <location>
        <begin position="482"/>
        <end position="501"/>
    </location>
</feature>
<dbReference type="OMA" id="WHGTRPG"/>
<dbReference type="Pfam" id="PF03062">
    <property type="entry name" value="MBOAT"/>
    <property type="match status" value="1"/>
</dbReference>
<name>F4Q2Y1_CACFS</name>
<dbReference type="PANTHER" id="PTHR13906:SF4">
    <property type="entry name" value="LYSOPHOSPHOLIPID ACYLTRANSFERASE 6"/>
    <property type="match status" value="1"/>
</dbReference>
<keyword evidence="4 7" id="KW-1133">Transmembrane helix</keyword>
<dbReference type="GeneID" id="14868970"/>
<evidence type="ECO:0000256" key="5">
    <source>
        <dbReference type="ARBA" id="ARBA00023136"/>
    </source>
</evidence>
<dbReference type="EMBL" id="GL883021">
    <property type="protein sequence ID" value="EGG17545.1"/>
    <property type="molecule type" value="Genomic_DNA"/>
</dbReference>
<dbReference type="KEGG" id="dfa:DFA_08541"/>
<evidence type="ECO:0000256" key="7">
    <source>
        <dbReference type="SAM" id="Phobius"/>
    </source>
</evidence>
<protein>
    <submittedName>
        <fullName evidence="8">Membrane bound O-acyl transferase family protein</fullName>
    </submittedName>
</protein>
<evidence type="ECO:0000256" key="4">
    <source>
        <dbReference type="ARBA" id="ARBA00022989"/>
    </source>
</evidence>